<dbReference type="InterPro" id="IPR025382">
    <property type="entry name" value="Cap4-like_endonuclease_dom"/>
</dbReference>
<dbReference type="Pfam" id="PF14130">
    <property type="entry name" value="Cap4_nuclease"/>
    <property type="match status" value="1"/>
</dbReference>
<keyword evidence="3" id="KW-1185">Reference proteome</keyword>
<dbReference type="EMBL" id="CP063304">
    <property type="protein sequence ID" value="QOV19232.1"/>
    <property type="molecule type" value="Genomic_DNA"/>
</dbReference>
<dbReference type="Proteomes" id="UP000593601">
    <property type="component" value="Chromosome"/>
</dbReference>
<protein>
    <submittedName>
        <fullName evidence="2">DUF4297 domain-containing protein</fullName>
    </submittedName>
</protein>
<name>A0A7M2RIP8_9FIRM</name>
<accession>A0A7M2RIP8</accession>
<feature type="domain" description="CD-NTase associated protein 4-like DNA endonuclease" evidence="1">
    <location>
        <begin position="7"/>
        <end position="73"/>
    </location>
</feature>
<gene>
    <name evidence="2" type="ORF">INP51_15000</name>
</gene>
<evidence type="ECO:0000313" key="3">
    <source>
        <dbReference type="Proteomes" id="UP000593601"/>
    </source>
</evidence>
<dbReference type="GO" id="GO:0004518">
    <property type="term" value="F:nuclease activity"/>
    <property type="evidence" value="ECO:0007669"/>
    <property type="project" value="InterPro"/>
</dbReference>
<proteinExistence type="predicted"/>
<organism evidence="2 3">
    <name type="scientific">Blautia liquoris</name>
    <dbReference type="NCBI Taxonomy" id="2779518"/>
    <lineage>
        <taxon>Bacteria</taxon>
        <taxon>Bacillati</taxon>
        <taxon>Bacillota</taxon>
        <taxon>Clostridia</taxon>
        <taxon>Lachnospirales</taxon>
        <taxon>Lachnospiraceae</taxon>
        <taxon>Blautia</taxon>
    </lineage>
</organism>
<evidence type="ECO:0000313" key="2">
    <source>
        <dbReference type="EMBL" id="QOV19232.1"/>
    </source>
</evidence>
<dbReference type="RefSeq" id="WP_193735579.1">
    <property type="nucleotide sequence ID" value="NZ_CP063304.1"/>
</dbReference>
<evidence type="ECO:0000259" key="1">
    <source>
        <dbReference type="Pfam" id="PF14130"/>
    </source>
</evidence>
<sequence length="315" mass="36314">MSTTDNGGAIAIKGFNYQKACIILVMIKNYSRDEFHIIPEAEDDFQVHIDDKNIFIQVKGSKCMTLNKLIKKEIIGKNLIPGQDEDIRKIFFWDISASFKKELTVLPTGNITSPLLKYTDEHKDKITTELQLDESQKERLDNQFLYTTPFNNDLTEAISRLFGEMVTQGLHVDKESGRAVLAELSLMIDQKSEVLVSGDDYTEKTINGEYLKNIFIRVQQLDLFDEILDKSKYNTFKKERIRFERTKILIHYQNTKKKAKEHCNCCNLDFENSSEDELIDELVTIVRETDDTISDVNLLVAISVECLCDLWEGES</sequence>
<dbReference type="AlphaFoldDB" id="A0A7M2RIP8"/>
<dbReference type="KEGG" id="bliq:INP51_15000"/>
<reference evidence="2 3" key="1">
    <citation type="submission" date="2020-10" db="EMBL/GenBank/DDBJ databases">
        <title>Blautia liquoris sp.nov., isolated from the mud in a fermentation cellar used for the production of Chinese strong-flavoured liquor.</title>
        <authorList>
            <person name="Lu L."/>
        </authorList>
    </citation>
    <scope>NUCLEOTIDE SEQUENCE [LARGE SCALE GENOMIC DNA]</scope>
    <source>
        <strain evidence="2 3">LZLJ-3</strain>
    </source>
</reference>